<dbReference type="PROSITE" id="PS50118">
    <property type="entry name" value="HMG_BOX_2"/>
    <property type="match status" value="1"/>
</dbReference>
<feature type="DNA-binding region" description="HMG box" evidence="1">
    <location>
        <begin position="234"/>
        <end position="300"/>
    </location>
</feature>
<evidence type="ECO:0000313" key="4">
    <source>
        <dbReference type="EMBL" id="OIW35164.1"/>
    </source>
</evidence>
<evidence type="ECO:0000313" key="5">
    <source>
        <dbReference type="Proteomes" id="UP000182658"/>
    </source>
</evidence>
<dbReference type="EMBL" id="KV875093">
    <property type="protein sequence ID" value="OIW35164.1"/>
    <property type="molecule type" value="Genomic_DNA"/>
</dbReference>
<keyword evidence="1" id="KW-0539">Nucleus</keyword>
<dbReference type="SMART" id="SM00398">
    <property type="entry name" value="HMG"/>
    <property type="match status" value="2"/>
</dbReference>
<dbReference type="SUPFAM" id="SSF47095">
    <property type="entry name" value="HMG-box"/>
    <property type="match status" value="2"/>
</dbReference>
<sequence>MWTSIRSTAARQLRVSRAATVNTGLSVSSRVAIRPAIFKIPSSYRLVISSRSFSDTSDQLAAKAAAKPAAKKTKTTATKKKPAAKKAKATKKAKKPAVKKAAPKKRVKKTVDPEAKRRAEVRELKKVALLQEPKRLPDRPWLVYTSQNVKSMTKETLGDTIRGLAVEYNSLSTSDKARLEITASENKLANDAAYRAWVESHSPVEIDAANRARQRLRRLLPAHKKGDIKDDRLPKQPASPYAAYIASRWKSGELAGESFKDASSDSASKWKSMSAAEKKEFQDIAAADSARYAKDVKSVLKREVHGSPSP</sequence>
<dbReference type="Gene3D" id="1.10.30.10">
    <property type="entry name" value="High mobility group box domain"/>
    <property type="match status" value="2"/>
</dbReference>
<evidence type="ECO:0000259" key="3">
    <source>
        <dbReference type="PROSITE" id="PS50118"/>
    </source>
</evidence>
<gene>
    <name evidence="4" type="ORF">CONLIGDRAFT_689410</name>
</gene>
<dbReference type="AlphaFoldDB" id="A0A1J7K0C5"/>
<reference evidence="4 5" key="1">
    <citation type="submission" date="2016-10" db="EMBL/GenBank/DDBJ databases">
        <title>Draft genome sequence of Coniochaeta ligniaria NRRL30616, a lignocellulolytic fungus for bioabatement of inhibitors in plant biomass hydrolysates.</title>
        <authorList>
            <consortium name="DOE Joint Genome Institute"/>
            <person name="Jimenez D.J."/>
            <person name="Hector R.E."/>
            <person name="Riley R."/>
            <person name="Sun H."/>
            <person name="Grigoriev I.V."/>
            <person name="Van Elsas J.D."/>
            <person name="Nichols N.N."/>
        </authorList>
    </citation>
    <scope>NUCLEOTIDE SEQUENCE [LARGE SCALE GENOMIC DNA]</scope>
    <source>
        <strain evidence="4 5">NRRL 30616</strain>
    </source>
</reference>
<dbReference type="Pfam" id="PF09011">
    <property type="entry name" value="HMG_box_2"/>
    <property type="match status" value="1"/>
</dbReference>
<dbReference type="InterPro" id="IPR036910">
    <property type="entry name" value="HMG_box_dom_sf"/>
</dbReference>
<keyword evidence="5" id="KW-1185">Reference proteome</keyword>
<protein>
    <recommendedName>
        <fullName evidence="3">HMG box domain-containing protein</fullName>
    </recommendedName>
</protein>
<dbReference type="InterPro" id="IPR009071">
    <property type="entry name" value="HMG_box_dom"/>
</dbReference>
<dbReference type="Proteomes" id="UP000182658">
    <property type="component" value="Unassembled WGS sequence"/>
</dbReference>
<dbReference type="GO" id="GO:0003677">
    <property type="term" value="F:DNA binding"/>
    <property type="evidence" value="ECO:0007669"/>
    <property type="project" value="UniProtKB-UniRule"/>
</dbReference>
<keyword evidence="1" id="KW-0238">DNA-binding</keyword>
<evidence type="ECO:0000256" key="2">
    <source>
        <dbReference type="SAM" id="MobiDB-lite"/>
    </source>
</evidence>
<accession>A0A1J7K0C5</accession>
<dbReference type="GO" id="GO:0005634">
    <property type="term" value="C:nucleus"/>
    <property type="evidence" value="ECO:0007669"/>
    <property type="project" value="UniProtKB-UniRule"/>
</dbReference>
<feature type="region of interest" description="Disordered" evidence="2">
    <location>
        <begin position="65"/>
        <end position="114"/>
    </location>
</feature>
<dbReference type="STRING" id="1408157.A0A1J7K0C5"/>
<feature type="domain" description="HMG box" evidence="3">
    <location>
        <begin position="234"/>
        <end position="300"/>
    </location>
</feature>
<dbReference type="OrthoDB" id="1919336at2759"/>
<dbReference type="InParanoid" id="A0A1J7K0C5"/>
<evidence type="ECO:0000256" key="1">
    <source>
        <dbReference type="PROSITE-ProRule" id="PRU00267"/>
    </source>
</evidence>
<feature type="compositionally biased region" description="Basic residues" evidence="2">
    <location>
        <begin position="69"/>
        <end position="108"/>
    </location>
</feature>
<organism evidence="4 5">
    <name type="scientific">Coniochaeta ligniaria NRRL 30616</name>
    <dbReference type="NCBI Taxonomy" id="1408157"/>
    <lineage>
        <taxon>Eukaryota</taxon>
        <taxon>Fungi</taxon>
        <taxon>Dikarya</taxon>
        <taxon>Ascomycota</taxon>
        <taxon>Pezizomycotina</taxon>
        <taxon>Sordariomycetes</taxon>
        <taxon>Sordariomycetidae</taxon>
        <taxon>Coniochaetales</taxon>
        <taxon>Coniochaetaceae</taxon>
        <taxon>Coniochaeta</taxon>
    </lineage>
</organism>
<proteinExistence type="predicted"/>
<name>A0A1J7K0C5_9PEZI</name>